<keyword evidence="1" id="KW-0175">Coiled coil</keyword>
<proteinExistence type="predicted"/>
<feature type="region of interest" description="Disordered" evidence="2">
    <location>
        <begin position="156"/>
        <end position="175"/>
    </location>
</feature>
<sequence>MGTMANPSSSSVLPTSPNNTPGTRQPLTRIPHNPTPAQRKWAARKTQSEEIYRLLFNHIKETFPDRNLAISSRDISLKPEDQRRLGYLWQRSGGYELPKFRLRGQLQTSHISRLSSADYARLVRALNLGHLRAAIKPRDWHCVTVKEEFFRTRSTLKSETGESDGKETDCFHGEGQSSIGTQFIKRESTSRNDSKLQAELAATNGRLVASLAMKDAQNTLLVEHLKEAGERNRELEIQLETTKQQLEACHNSLLSTGSTDTSDQNTTVLGLQSFPFSHEFDLEQLDKMPLAMTACLKDNNKRLKLKLRSGSHKASVSVKLGRLASKQAESLD</sequence>
<reference evidence="3 4" key="1">
    <citation type="journal article" date="2018" name="Nat. Ecol. Evol.">
        <title>Pezizomycetes genomes reveal the molecular basis of ectomycorrhizal truffle lifestyle.</title>
        <authorList>
            <person name="Murat C."/>
            <person name="Payen T."/>
            <person name="Noel B."/>
            <person name="Kuo A."/>
            <person name="Morin E."/>
            <person name="Chen J."/>
            <person name="Kohler A."/>
            <person name="Krizsan K."/>
            <person name="Balestrini R."/>
            <person name="Da Silva C."/>
            <person name="Montanini B."/>
            <person name="Hainaut M."/>
            <person name="Levati E."/>
            <person name="Barry K.W."/>
            <person name="Belfiori B."/>
            <person name="Cichocki N."/>
            <person name="Clum A."/>
            <person name="Dockter R.B."/>
            <person name="Fauchery L."/>
            <person name="Guy J."/>
            <person name="Iotti M."/>
            <person name="Le Tacon F."/>
            <person name="Lindquist E.A."/>
            <person name="Lipzen A."/>
            <person name="Malagnac F."/>
            <person name="Mello A."/>
            <person name="Molinier V."/>
            <person name="Miyauchi S."/>
            <person name="Poulain J."/>
            <person name="Riccioni C."/>
            <person name="Rubini A."/>
            <person name="Sitrit Y."/>
            <person name="Splivallo R."/>
            <person name="Traeger S."/>
            <person name="Wang M."/>
            <person name="Zifcakova L."/>
            <person name="Wipf D."/>
            <person name="Zambonelli A."/>
            <person name="Paolocci F."/>
            <person name="Nowrousian M."/>
            <person name="Ottonello S."/>
            <person name="Baldrian P."/>
            <person name="Spatafora J.W."/>
            <person name="Henrissat B."/>
            <person name="Nagy L.G."/>
            <person name="Aury J.M."/>
            <person name="Wincker P."/>
            <person name="Grigoriev I.V."/>
            <person name="Bonfante P."/>
            <person name="Martin F.M."/>
        </authorList>
    </citation>
    <scope>NUCLEOTIDE SEQUENCE [LARGE SCALE GENOMIC DNA]</scope>
    <source>
        <strain evidence="3 4">RN42</strain>
    </source>
</reference>
<feature type="coiled-coil region" evidence="1">
    <location>
        <begin position="225"/>
        <end position="252"/>
    </location>
</feature>
<dbReference type="Proteomes" id="UP000275078">
    <property type="component" value="Unassembled WGS sequence"/>
</dbReference>
<dbReference type="AlphaFoldDB" id="A0A3N4IT65"/>
<organism evidence="3 4">
    <name type="scientific">Ascobolus immersus RN42</name>
    <dbReference type="NCBI Taxonomy" id="1160509"/>
    <lineage>
        <taxon>Eukaryota</taxon>
        <taxon>Fungi</taxon>
        <taxon>Dikarya</taxon>
        <taxon>Ascomycota</taxon>
        <taxon>Pezizomycotina</taxon>
        <taxon>Pezizomycetes</taxon>
        <taxon>Pezizales</taxon>
        <taxon>Ascobolaceae</taxon>
        <taxon>Ascobolus</taxon>
    </lineage>
</organism>
<gene>
    <name evidence="3" type="ORF">BJ508DRAFT_337195</name>
</gene>
<feature type="region of interest" description="Disordered" evidence="2">
    <location>
        <begin position="1"/>
        <end position="40"/>
    </location>
</feature>
<dbReference type="EMBL" id="ML119645">
    <property type="protein sequence ID" value="RPA87918.1"/>
    <property type="molecule type" value="Genomic_DNA"/>
</dbReference>
<evidence type="ECO:0000256" key="2">
    <source>
        <dbReference type="SAM" id="MobiDB-lite"/>
    </source>
</evidence>
<evidence type="ECO:0000256" key="1">
    <source>
        <dbReference type="SAM" id="Coils"/>
    </source>
</evidence>
<evidence type="ECO:0000313" key="4">
    <source>
        <dbReference type="Proteomes" id="UP000275078"/>
    </source>
</evidence>
<accession>A0A3N4IT65</accession>
<protein>
    <submittedName>
        <fullName evidence="3">Uncharacterized protein</fullName>
    </submittedName>
</protein>
<feature type="compositionally biased region" description="Basic and acidic residues" evidence="2">
    <location>
        <begin position="159"/>
        <end position="172"/>
    </location>
</feature>
<keyword evidence="4" id="KW-1185">Reference proteome</keyword>
<evidence type="ECO:0000313" key="3">
    <source>
        <dbReference type="EMBL" id="RPA87918.1"/>
    </source>
</evidence>
<feature type="compositionally biased region" description="Polar residues" evidence="2">
    <location>
        <begin position="1"/>
        <end position="26"/>
    </location>
</feature>
<name>A0A3N4IT65_ASCIM</name>